<feature type="domain" description="Homing endonuclease LAGLIDADG" evidence="1">
    <location>
        <begin position="288"/>
        <end position="389"/>
    </location>
</feature>
<dbReference type="GO" id="GO:0004519">
    <property type="term" value="F:endonuclease activity"/>
    <property type="evidence" value="ECO:0007669"/>
    <property type="project" value="InterPro"/>
</dbReference>
<proteinExistence type="predicted"/>
<feature type="non-terminal residue" evidence="2">
    <location>
        <position position="1"/>
    </location>
</feature>
<reference evidence="2" key="1">
    <citation type="journal article" date="2009" name="BMC Evol. Biol.">
        <title>Phylogenomic analyses predict sistergroup relationship of nucleariids and fungi and paraphyly of zygomycetes with significant support.</title>
        <authorList>
            <person name="Liu Y."/>
            <person name="Steenkamp E.T."/>
            <person name="Brinkmann H."/>
            <person name="Forget L."/>
            <person name="Philippe H."/>
            <person name="Lang B.F."/>
        </authorList>
    </citation>
    <scope>NUCLEOTIDE SEQUENCE</scope>
    <source>
        <strain evidence="2">CCAP 1552/2</strain>
    </source>
</reference>
<dbReference type="PANTHER" id="PTHR36181">
    <property type="entry name" value="INTRON-ENCODED ENDONUCLEASE AI3-RELATED"/>
    <property type="match status" value="1"/>
</dbReference>
<sequence length="426" mass="49008">QLGLLARKCDEIKFRYMLETTSMINSINNWTMLITRLGKTSKVQSAGNNSVDYMSIGSAFFVSTPNTLLIEAFGNLLSPLTAFYVTPEPLIGARAVRVRGCLWIPSGKPAIDPWPASLVLVASAIGSSETTREISAIPPAITSSAAASNNYRSSKKVDDNYPDWFEDWLVGFAEGDGGFYVDHITKRFYFKIRQKNPQILYRIRGYFNFGSVFKSADDYYSFSVQARDHIFRLLSLFNGKLLLNKTNKQFLNNWVINYNCWYANEHGPFVYKGKPEYTSQTFFKNAWLCGFTDADGSLGFKLLSDNSRKNSGGKRLRVYWYIDQVDEIQSLTFIKDLLGFGRLEKKIPNSHQYPGTKIELARRLITDSVKNCITLRSYFDTYNPQTTKLRVRCIRWKRILGYFEDGDWKYRLDEIRHLINLNRDLE</sequence>
<dbReference type="SUPFAM" id="SSF55608">
    <property type="entry name" value="Homing endonucleases"/>
    <property type="match status" value="2"/>
</dbReference>
<dbReference type="Pfam" id="PF00961">
    <property type="entry name" value="LAGLIDADG_1"/>
    <property type="match status" value="2"/>
</dbReference>
<dbReference type="AlphaFoldDB" id="M1K3G2"/>
<evidence type="ECO:0000259" key="1">
    <source>
        <dbReference type="Pfam" id="PF00961"/>
    </source>
</evidence>
<dbReference type="InterPro" id="IPR027434">
    <property type="entry name" value="Homing_endonucl"/>
</dbReference>
<dbReference type="Gene3D" id="3.10.28.10">
    <property type="entry name" value="Homing endonucleases"/>
    <property type="match status" value="2"/>
</dbReference>
<dbReference type="PANTHER" id="PTHR36181:SF3">
    <property type="entry name" value="INTRON-ENCODED DNA ENDONUCLEASE AI5 BETA"/>
    <property type="match status" value="1"/>
</dbReference>
<feature type="domain" description="Homing endonuclease LAGLIDADG" evidence="1">
    <location>
        <begin position="169"/>
        <end position="251"/>
    </location>
</feature>
<geneLocation type="mitochondrion" evidence="2"/>
<name>M1K3G2_9EUKA</name>
<gene>
    <name evidence="2" type="primary">orf426</name>
</gene>
<dbReference type="GO" id="GO:0005739">
    <property type="term" value="C:mitochondrion"/>
    <property type="evidence" value="ECO:0007669"/>
    <property type="project" value="UniProtKB-ARBA"/>
</dbReference>
<evidence type="ECO:0000313" key="2">
    <source>
        <dbReference type="EMBL" id="AGE93651.1"/>
    </source>
</evidence>
<dbReference type="GeneID" id="14659531"/>
<reference evidence="2" key="2">
    <citation type="submission" date="2012-12" db="EMBL/GenBank/DDBJ databases">
        <authorList>
            <person name="Lang B.F."/>
        </authorList>
    </citation>
    <scope>NUCLEOTIDE SEQUENCE</scope>
    <source>
        <strain evidence="2">CCAP 1552/2</strain>
    </source>
</reference>
<accession>M1K3G2</accession>
<dbReference type="RefSeq" id="YP_007476151.1">
    <property type="nucleotide sequence ID" value="NC_020369.1"/>
</dbReference>
<organism evidence="2">
    <name type="scientific">Nuclearia simplex</name>
    <dbReference type="NCBI Taxonomy" id="154970"/>
    <lineage>
        <taxon>Eukaryota</taxon>
        <taxon>Rotosphaerida</taxon>
        <taxon>Nucleariidae</taxon>
        <taxon>Nuclearia</taxon>
    </lineage>
</organism>
<protein>
    <recommendedName>
        <fullName evidence="1">Homing endonuclease LAGLIDADG domain-containing protein</fullName>
    </recommendedName>
</protein>
<keyword evidence="2" id="KW-0496">Mitochondrion</keyword>
<dbReference type="EMBL" id="KC573039">
    <property type="protein sequence ID" value="AGE93651.1"/>
    <property type="molecule type" value="Genomic_DNA"/>
</dbReference>
<dbReference type="InterPro" id="IPR051289">
    <property type="entry name" value="LAGLIDADG_Endonuclease"/>
</dbReference>
<dbReference type="InterPro" id="IPR004860">
    <property type="entry name" value="LAGLIDADG_dom"/>
</dbReference>